<accession>A0AC34FET2</accession>
<reference evidence="2" key="1">
    <citation type="submission" date="2022-11" db="UniProtKB">
        <authorList>
            <consortium name="WormBaseParasite"/>
        </authorList>
    </citation>
    <scope>IDENTIFICATION</scope>
</reference>
<protein>
    <submittedName>
        <fullName evidence="2">BTB domain-containing protein</fullName>
    </submittedName>
</protein>
<dbReference type="WBParaSite" id="ES5_v2.g15666.t1">
    <property type="protein sequence ID" value="ES5_v2.g15666.t1"/>
    <property type="gene ID" value="ES5_v2.g15666"/>
</dbReference>
<evidence type="ECO:0000313" key="2">
    <source>
        <dbReference type="WBParaSite" id="ES5_v2.g15666.t1"/>
    </source>
</evidence>
<organism evidence="1 2">
    <name type="scientific">Panagrolaimus sp. ES5</name>
    <dbReference type="NCBI Taxonomy" id="591445"/>
    <lineage>
        <taxon>Eukaryota</taxon>
        <taxon>Metazoa</taxon>
        <taxon>Ecdysozoa</taxon>
        <taxon>Nematoda</taxon>
        <taxon>Chromadorea</taxon>
        <taxon>Rhabditida</taxon>
        <taxon>Tylenchina</taxon>
        <taxon>Panagrolaimomorpha</taxon>
        <taxon>Panagrolaimoidea</taxon>
        <taxon>Panagrolaimidae</taxon>
        <taxon>Panagrolaimus</taxon>
    </lineage>
</organism>
<dbReference type="Proteomes" id="UP000887579">
    <property type="component" value="Unplaced"/>
</dbReference>
<proteinExistence type="predicted"/>
<sequence>MECAIATDWIVEEKALHEVVEDGCLESQHIQTTIPSVKYCIQIHPNGKSEDGNEVYFQLKVITTTLITADVTFSIPSAKFSENFNYGYDNDDDIYGPYVLKREAFFQSKNKYFQNGKLNLQLRGTLSIEQSEQQSLGIILWKRDDKDFIIQVDNKEIKAHKYVLRALSPVFAAMFDSGMKEAQENKAKIEGFSFDVVYVAVKFCYDIKWFYYFNDELLSLLKFSDIYDIAHLKAYIEQNLVKSFSPNNVCSIANAAVETNANKLRSYCLNYLIKCSKDSTPIAKMDSLDDALKYEFALNAVSHKI</sequence>
<evidence type="ECO:0000313" key="1">
    <source>
        <dbReference type="Proteomes" id="UP000887579"/>
    </source>
</evidence>
<name>A0AC34FET2_9BILA</name>